<dbReference type="GO" id="GO:0000978">
    <property type="term" value="F:RNA polymerase II cis-regulatory region sequence-specific DNA binding"/>
    <property type="evidence" value="ECO:0007669"/>
    <property type="project" value="TreeGrafter"/>
</dbReference>
<evidence type="ECO:0000256" key="6">
    <source>
        <dbReference type="RuleBase" id="RU000682"/>
    </source>
</evidence>
<sequence length="362" mass="39158">MSLALVASVRCFPECVCVSVSLSPRIMHSVLVPSAASNTQIDSSRSPSLFATDLSNPPQLPVLSAFDASKFKRRSSEDRETSAPKSAGYSINSILAAEKREPSSGRASFSSSVTDDEDNSGARSNSSDEEMNNTHFRLNGHELEATSSAGWTSLVASPSAFSSPLVSVAQENSNIALTTASVDLAQAQQLQNFYMSYLISSQLANQNSQTNPLRLLAQHNQDALRSVNSFGFLPHLQSSQISPTTPQMRMGANVTAGGNPISLSPNSLGVNKKQSRPTFTGHQIFMLEKKFEQTKYLAGSDRAQLAQELNMTESQVKVWFQNRRTKWRKKEAADQALLLNHHPVESPDDSGSHNADSPGPSA</sequence>
<feature type="region of interest" description="Disordered" evidence="7">
    <location>
        <begin position="98"/>
        <end position="132"/>
    </location>
</feature>
<evidence type="ECO:0000256" key="2">
    <source>
        <dbReference type="ARBA" id="ARBA00023125"/>
    </source>
</evidence>
<dbReference type="SMART" id="SM00389">
    <property type="entry name" value="HOX"/>
    <property type="match status" value="1"/>
</dbReference>
<dbReference type="PROSITE" id="PS50071">
    <property type="entry name" value="HOMEOBOX_2"/>
    <property type="match status" value="1"/>
</dbReference>
<dbReference type="InterPro" id="IPR017970">
    <property type="entry name" value="Homeobox_CS"/>
</dbReference>
<dbReference type="PROSITE" id="PS00027">
    <property type="entry name" value="HOMEOBOX_1"/>
    <property type="match status" value="1"/>
</dbReference>
<dbReference type="PANTHER" id="PTHR24340">
    <property type="entry name" value="HOMEOBOX PROTEIN NKX"/>
    <property type="match status" value="1"/>
</dbReference>
<evidence type="ECO:0000256" key="7">
    <source>
        <dbReference type="SAM" id="MobiDB-lite"/>
    </source>
</evidence>
<dbReference type="FunFam" id="1.10.10.60:FF:000391">
    <property type="entry name" value="Homeobox transcription factor"/>
    <property type="match status" value="1"/>
</dbReference>
<dbReference type="CDD" id="cd00086">
    <property type="entry name" value="homeodomain"/>
    <property type="match status" value="1"/>
</dbReference>
<evidence type="ECO:0000259" key="8">
    <source>
        <dbReference type="PROSITE" id="PS50071"/>
    </source>
</evidence>
<dbReference type="Gene3D" id="1.10.10.60">
    <property type="entry name" value="Homeodomain-like"/>
    <property type="match status" value="1"/>
</dbReference>
<dbReference type="PRINTS" id="PR00024">
    <property type="entry name" value="HOMEOBOX"/>
</dbReference>
<dbReference type="OrthoDB" id="6159439at2759"/>
<keyword evidence="3 5" id="KW-0371">Homeobox</keyword>
<dbReference type="GO" id="GO:0030154">
    <property type="term" value="P:cell differentiation"/>
    <property type="evidence" value="ECO:0007669"/>
    <property type="project" value="TreeGrafter"/>
</dbReference>
<name>A0A4U8UM97_STECR</name>
<reference evidence="9 10" key="1">
    <citation type="journal article" date="2015" name="Genome Biol.">
        <title>Comparative genomics of Steinernema reveals deeply conserved gene regulatory networks.</title>
        <authorList>
            <person name="Dillman A.R."/>
            <person name="Macchietto M."/>
            <person name="Porter C.F."/>
            <person name="Rogers A."/>
            <person name="Williams B."/>
            <person name="Antoshechkin I."/>
            <person name="Lee M.M."/>
            <person name="Goodwin Z."/>
            <person name="Lu X."/>
            <person name="Lewis E.E."/>
            <person name="Goodrich-Blair H."/>
            <person name="Stock S.P."/>
            <person name="Adams B.J."/>
            <person name="Sternberg P.W."/>
            <person name="Mortazavi A."/>
        </authorList>
    </citation>
    <scope>NUCLEOTIDE SEQUENCE [LARGE SCALE GENOMIC DNA]</scope>
    <source>
        <strain evidence="9 10">ALL</strain>
    </source>
</reference>
<dbReference type="GO" id="GO:0005634">
    <property type="term" value="C:nucleus"/>
    <property type="evidence" value="ECO:0007669"/>
    <property type="project" value="UniProtKB-SubCell"/>
</dbReference>
<dbReference type="InterPro" id="IPR009057">
    <property type="entry name" value="Homeodomain-like_sf"/>
</dbReference>
<gene>
    <name evidence="9" type="ORF">L596_001435</name>
</gene>
<organism evidence="9 10">
    <name type="scientific">Steinernema carpocapsae</name>
    <name type="common">Entomopathogenic nematode</name>
    <dbReference type="NCBI Taxonomy" id="34508"/>
    <lineage>
        <taxon>Eukaryota</taxon>
        <taxon>Metazoa</taxon>
        <taxon>Ecdysozoa</taxon>
        <taxon>Nematoda</taxon>
        <taxon>Chromadorea</taxon>
        <taxon>Rhabditida</taxon>
        <taxon>Tylenchina</taxon>
        <taxon>Panagrolaimomorpha</taxon>
        <taxon>Strongyloidoidea</taxon>
        <taxon>Steinernematidae</taxon>
        <taxon>Steinernema</taxon>
    </lineage>
</organism>
<evidence type="ECO:0000256" key="1">
    <source>
        <dbReference type="ARBA" id="ARBA00004123"/>
    </source>
</evidence>
<dbReference type="InterPro" id="IPR020479">
    <property type="entry name" value="HD_metazoa"/>
</dbReference>
<feature type="region of interest" description="Disordered" evidence="7">
    <location>
        <begin position="333"/>
        <end position="362"/>
    </location>
</feature>
<evidence type="ECO:0000313" key="10">
    <source>
        <dbReference type="Proteomes" id="UP000298663"/>
    </source>
</evidence>
<proteinExistence type="predicted"/>
<comment type="caution">
    <text evidence="9">The sequence shown here is derived from an EMBL/GenBank/DDBJ whole genome shotgun (WGS) entry which is preliminary data.</text>
</comment>
<dbReference type="EMBL" id="CM016762">
    <property type="protein sequence ID" value="TMS33729.1"/>
    <property type="molecule type" value="Genomic_DNA"/>
</dbReference>
<accession>A0A4U8UM97</accession>
<dbReference type="Pfam" id="PF00046">
    <property type="entry name" value="Homeodomain"/>
    <property type="match status" value="1"/>
</dbReference>
<comment type="subcellular location">
    <subcellularLocation>
        <location evidence="1 5 6">Nucleus</location>
    </subcellularLocation>
</comment>
<dbReference type="AlphaFoldDB" id="A0A4U8UM97"/>
<dbReference type="EMBL" id="AZBU02000001">
    <property type="protein sequence ID" value="TMS33729.1"/>
    <property type="molecule type" value="Genomic_DNA"/>
</dbReference>
<evidence type="ECO:0000256" key="5">
    <source>
        <dbReference type="PROSITE-ProRule" id="PRU00108"/>
    </source>
</evidence>
<feature type="DNA-binding region" description="Homeobox" evidence="5">
    <location>
        <begin position="272"/>
        <end position="331"/>
    </location>
</feature>
<feature type="domain" description="Homeobox" evidence="8">
    <location>
        <begin position="270"/>
        <end position="330"/>
    </location>
</feature>
<dbReference type="PANTHER" id="PTHR24340:SF35">
    <property type="entry name" value="HGTX, ISOFORM C"/>
    <property type="match status" value="1"/>
</dbReference>
<dbReference type="SUPFAM" id="SSF46689">
    <property type="entry name" value="Homeodomain-like"/>
    <property type="match status" value="1"/>
</dbReference>
<keyword evidence="4 5" id="KW-0539">Nucleus</keyword>
<keyword evidence="2 5" id="KW-0238">DNA-binding</keyword>
<dbReference type="Proteomes" id="UP000298663">
    <property type="component" value="Chromosome X"/>
</dbReference>
<evidence type="ECO:0000256" key="3">
    <source>
        <dbReference type="ARBA" id="ARBA00023155"/>
    </source>
</evidence>
<evidence type="ECO:0000256" key="4">
    <source>
        <dbReference type="ARBA" id="ARBA00023242"/>
    </source>
</evidence>
<dbReference type="STRING" id="34508.A0A4U8UM97"/>
<keyword evidence="10" id="KW-1185">Reference proteome</keyword>
<evidence type="ECO:0000313" key="9">
    <source>
        <dbReference type="EMBL" id="TMS33729.1"/>
    </source>
</evidence>
<dbReference type="InterPro" id="IPR050394">
    <property type="entry name" value="Homeobox_NK-like"/>
</dbReference>
<reference evidence="9 10" key="2">
    <citation type="journal article" date="2019" name="G3 (Bethesda)">
        <title>Hybrid Assembly of the Genome of the Entomopathogenic Nematode Steinernema carpocapsae Identifies the X-Chromosome.</title>
        <authorList>
            <person name="Serra L."/>
            <person name="Macchietto M."/>
            <person name="Macias-Munoz A."/>
            <person name="McGill C.J."/>
            <person name="Rodriguez I.M."/>
            <person name="Rodriguez B."/>
            <person name="Murad R."/>
            <person name="Mortazavi A."/>
        </authorList>
    </citation>
    <scope>NUCLEOTIDE SEQUENCE [LARGE SCALE GENOMIC DNA]</scope>
    <source>
        <strain evidence="9 10">ALL</strain>
    </source>
</reference>
<dbReference type="InterPro" id="IPR001356">
    <property type="entry name" value="HD"/>
</dbReference>
<dbReference type="GO" id="GO:0000981">
    <property type="term" value="F:DNA-binding transcription factor activity, RNA polymerase II-specific"/>
    <property type="evidence" value="ECO:0007669"/>
    <property type="project" value="InterPro"/>
</dbReference>
<protein>
    <recommendedName>
        <fullName evidence="8">Homeobox domain-containing protein</fullName>
    </recommendedName>
</protein>